<dbReference type="EMBL" id="UZAU01000640">
    <property type="status" value="NOT_ANNOTATED_CDS"/>
    <property type="molecule type" value="Genomic_DNA"/>
</dbReference>
<dbReference type="Proteomes" id="UP000596661">
    <property type="component" value="Chromosome 7"/>
</dbReference>
<protein>
    <submittedName>
        <fullName evidence="1">Uncharacterized protein</fullName>
    </submittedName>
</protein>
<evidence type="ECO:0000313" key="2">
    <source>
        <dbReference type="Proteomes" id="UP000596661"/>
    </source>
</evidence>
<organism evidence="1 2">
    <name type="scientific">Cannabis sativa</name>
    <name type="common">Hemp</name>
    <name type="synonym">Marijuana</name>
    <dbReference type="NCBI Taxonomy" id="3483"/>
    <lineage>
        <taxon>Eukaryota</taxon>
        <taxon>Viridiplantae</taxon>
        <taxon>Streptophyta</taxon>
        <taxon>Embryophyta</taxon>
        <taxon>Tracheophyta</taxon>
        <taxon>Spermatophyta</taxon>
        <taxon>Magnoliopsida</taxon>
        <taxon>eudicotyledons</taxon>
        <taxon>Gunneridae</taxon>
        <taxon>Pentapetalae</taxon>
        <taxon>rosids</taxon>
        <taxon>fabids</taxon>
        <taxon>Rosales</taxon>
        <taxon>Cannabaceae</taxon>
        <taxon>Cannabis</taxon>
    </lineage>
</organism>
<dbReference type="InterPro" id="IPR043502">
    <property type="entry name" value="DNA/RNA_pol_sf"/>
</dbReference>
<proteinExistence type="predicted"/>
<dbReference type="Gramene" id="evm.model.07.650">
    <property type="protein sequence ID" value="cds.evm.model.07.650"/>
    <property type="gene ID" value="evm.TU.07.650"/>
</dbReference>
<dbReference type="AlphaFoldDB" id="A0A803Q5W1"/>
<keyword evidence="2" id="KW-1185">Reference proteome</keyword>
<accession>A0A803Q5W1</accession>
<dbReference type="OMA" id="VEIAWTR"/>
<dbReference type="PANTHER" id="PTHR11439:SF463">
    <property type="entry name" value="REVERSE TRANSCRIPTASE TY1_COPIA-TYPE DOMAIN-CONTAINING PROTEIN"/>
    <property type="match status" value="1"/>
</dbReference>
<evidence type="ECO:0000313" key="1">
    <source>
        <dbReference type="EnsemblPlants" id="cds.evm.model.07.650"/>
    </source>
</evidence>
<sequence length="198" mass="21847">MEGAKPCPNPTSAAVKLSLTEGELFEDITLYRTCKKLLRYLKGTIREGIHLTPTSELTLKAYSDADWASCVDDRRSTGGYLVFLGGNPISSSAKKQHVVARSSTESEFRALENAAAELMWIQSLLQELHVPVLHSTVIWVDNQSATALAANPVFHARSKHIEIDLHFVRDQIVNKKLAVHYVPAHDQAADVLTKALTT</sequence>
<reference evidence="1" key="1">
    <citation type="submission" date="2018-11" db="EMBL/GenBank/DDBJ databases">
        <authorList>
            <person name="Grassa J C."/>
        </authorList>
    </citation>
    <scope>NUCLEOTIDE SEQUENCE [LARGE SCALE GENOMIC DNA]</scope>
</reference>
<dbReference type="SUPFAM" id="SSF56672">
    <property type="entry name" value="DNA/RNA polymerases"/>
    <property type="match status" value="1"/>
</dbReference>
<dbReference type="PANTHER" id="PTHR11439">
    <property type="entry name" value="GAG-POL-RELATED RETROTRANSPOSON"/>
    <property type="match status" value="1"/>
</dbReference>
<name>A0A803Q5W1_CANSA</name>
<dbReference type="EnsemblPlants" id="evm.model.07.650">
    <property type="protein sequence ID" value="cds.evm.model.07.650"/>
    <property type="gene ID" value="evm.TU.07.650"/>
</dbReference>
<dbReference type="CDD" id="cd09272">
    <property type="entry name" value="RNase_HI_RT_Ty1"/>
    <property type="match status" value="1"/>
</dbReference>
<reference evidence="1" key="2">
    <citation type="submission" date="2021-03" db="UniProtKB">
        <authorList>
            <consortium name="EnsemblPlants"/>
        </authorList>
    </citation>
    <scope>IDENTIFICATION</scope>
</reference>